<evidence type="ECO:0000313" key="2">
    <source>
        <dbReference type="EMBL" id="JAH14316.1"/>
    </source>
</evidence>
<protein>
    <submittedName>
        <fullName evidence="2">Uncharacterized protein</fullName>
    </submittedName>
</protein>
<feature type="compositionally biased region" description="Low complexity" evidence="1">
    <location>
        <begin position="1"/>
        <end position="13"/>
    </location>
</feature>
<reference evidence="2" key="2">
    <citation type="journal article" date="2015" name="Fish Shellfish Immunol.">
        <title>Early steps in the European eel (Anguilla anguilla)-Vibrio vulnificus interaction in the gills: Role of the RtxA13 toxin.</title>
        <authorList>
            <person name="Callol A."/>
            <person name="Pajuelo D."/>
            <person name="Ebbesson L."/>
            <person name="Teles M."/>
            <person name="MacKenzie S."/>
            <person name="Amaro C."/>
        </authorList>
    </citation>
    <scope>NUCLEOTIDE SEQUENCE</scope>
</reference>
<reference evidence="2" key="1">
    <citation type="submission" date="2014-11" db="EMBL/GenBank/DDBJ databases">
        <authorList>
            <person name="Amaro Gonzalez C."/>
        </authorList>
    </citation>
    <scope>NUCLEOTIDE SEQUENCE</scope>
</reference>
<dbReference type="AlphaFoldDB" id="A0A0E9QBS6"/>
<sequence length="21" mass="2302">MSNSAHHNSDSSSTVIHIKSY</sequence>
<dbReference type="EMBL" id="GBXM01094261">
    <property type="protein sequence ID" value="JAH14316.1"/>
    <property type="molecule type" value="Transcribed_RNA"/>
</dbReference>
<feature type="region of interest" description="Disordered" evidence="1">
    <location>
        <begin position="1"/>
        <end position="21"/>
    </location>
</feature>
<evidence type="ECO:0000256" key="1">
    <source>
        <dbReference type="SAM" id="MobiDB-lite"/>
    </source>
</evidence>
<name>A0A0E9QBS6_ANGAN</name>
<proteinExistence type="predicted"/>
<accession>A0A0E9QBS6</accession>
<organism evidence="2">
    <name type="scientific">Anguilla anguilla</name>
    <name type="common">European freshwater eel</name>
    <name type="synonym">Muraena anguilla</name>
    <dbReference type="NCBI Taxonomy" id="7936"/>
    <lineage>
        <taxon>Eukaryota</taxon>
        <taxon>Metazoa</taxon>
        <taxon>Chordata</taxon>
        <taxon>Craniata</taxon>
        <taxon>Vertebrata</taxon>
        <taxon>Euteleostomi</taxon>
        <taxon>Actinopterygii</taxon>
        <taxon>Neopterygii</taxon>
        <taxon>Teleostei</taxon>
        <taxon>Anguilliformes</taxon>
        <taxon>Anguillidae</taxon>
        <taxon>Anguilla</taxon>
    </lineage>
</organism>